<dbReference type="InterPro" id="IPR004680">
    <property type="entry name" value="Cit_transptr-like_dom"/>
</dbReference>
<keyword evidence="3" id="KW-1003">Cell membrane</keyword>
<sequence length="371" mass="40966">MKIVEKVYKKQKIMWITLLILLVVCLICHSIPKASDINWQTILSLFSLMLVTQYFIQINALDFLSQKIIDLAHTHRQITQLLVLLAGFLAMFLTNDVAILSLVPLFLVIHKQVDGPFIFPLTLITISANLGSALTPFGNPQNLYLFNHYQLSTTSFFKISLPLLLISLFLLLLSTFIIPATPLPSLTQQKYQLKPFSLAIAFLLLIVTLMGVLHVIPLNFTTIVVAVIALFLNYSLFTKVDYGTLITFIGFFLIVGILGRQGPVIDTISFFLNKGSVMTYLTGILLSQIISNVPATFIITRFSSNIVSIFLGVNVGGLGTPLASFANLLALKQANVHSKKVVLGFVAINFLFLLALGVIVGVVLPQLMKVI</sequence>
<evidence type="ECO:0000313" key="9">
    <source>
        <dbReference type="EMBL" id="KJY60068.1"/>
    </source>
</evidence>
<reference evidence="9 10" key="1">
    <citation type="submission" date="2015-01" db="EMBL/GenBank/DDBJ databases">
        <title>Comparative genomics of the lactic acid bacteria isolated from the honey bee gut.</title>
        <authorList>
            <person name="Ellegaard K.M."/>
            <person name="Tamarit D."/>
            <person name="Javelind E."/>
            <person name="Olofsson T."/>
            <person name="Andersson S.G."/>
            <person name="Vasquez A."/>
        </authorList>
    </citation>
    <scope>NUCLEOTIDE SEQUENCE [LARGE SCALE GENOMIC DNA]</scope>
    <source>
        <strain evidence="9 10">Hma11</strain>
    </source>
</reference>
<evidence type="ECO:0000259" key="8">
    <source>
        <dbReference type="Pfam" id="PF03600"/>
    </source>
</evidence>
<feature type="transmembrane region" description="Helical" evidence="7">
    <location>
        <begin position="242"/>
        <end position="259"/>
    </location>
</feature>
<dbReference type="GO" id="GO:0005886">
    <property type="term" value="C:plasma membrane"/>
    <property type="evidence" value="ECO:0007669"/>
    <property type="project" value="UniProtKB-SubCell"/>
</dbReference>
<feature type="transmembrane region" description="Helical" evidence="7">
    <location>
        <begin position="117"/>
        <end position="138"/>
    </location>
</feature>
<name>A0A0F4LP47_9LACO</name>
<dbReference type="PANTHER" id="PTHR43302:SF5">
    <property type="entry name" value="TRANSPORTER ARSB-RELATED"/>
    <property type="match status" value="1"/>
</dbReference>
<dbReference type="Proteomes" id="UP000033682">
    <property type="component" value="Unassembled WGS sequence"/>
</dbReference>
<evidence type="ECO:0000256" key="6">
    <source>
        <dbReference type="ARBA" id="ARBA00023136"/>
    </source>
</evidence>
<dbReference type="EMBL" id="JXLG01000010">
    <property type="protein sequence ID" value="KJY60068.1"/>
    <property type="molecule type" value="Genomic_DNA"/>
</dbReference>
<keyword evidence="6 7" id="KW-0472">Membrane</keyword>
<gene>
    <name evidence="9" type="ORF">JF72_13780</name>
</gene>
<evidence type="ECO:0000256" key="3">
    <source>
        <dbReference type="ARBA" id="ARBA00022475"/>
    </source>
</evidence>
<dbReference type="HOGENOM" id="CLU_063025_0_0_9"/>
<keyword evidence="4 7" id="KW-0812">Transmembrane</keyword>
<dbReference type="STRING" id="303541.JF72_13780"/>
<feature type="transmembrane region" description="Helical" evidence="7">
    <location>
        <begin position="81"/>
        <end position="105"/>
    </location>
</feature>
<feature type="transmembrane region" description="Helical" evidence="7">
    <location>
        <begin position="280"/>
        <end position="300"/>
    </location>
</feature>
<evidence type="ECO:0000256" key="5">
    <source>
        <dbReference type="ARBA" id="ARBA00022989"/>
    </source>
</evidence>
<organism evidence="9 10">
    <name type="scientific">Lactobacillus apis</name>
    <dbReference type="NCBI Taxonomy" id="303541"/>
    <lineage>
        <taxon>Bacteria</taxon>
        <taxon>Bacillati</taxon>
        <taxon>Bacillota</taxon>
        <taxon>Bacilli</taxon>
        <taxon>Lactobacillales</taxon>
        <taxon>Lactobacillaceae</taxon>
        <taxon>Lactobacillus</taxon>
    </lineage>
</organism>
<feature type="transmembrane region" description="Helical" evidence="7">
    <location>
        <begin position="341"/>
        <end position="364"/>
    </location>
</feature>
<keyword evidence="10" id="KW-1185">Reference proteome</keyword>
<accession>A0A0F4LP47</accession>
<keyword evidence="5 7" id="KW-1133">Transmembrane helix</keyword>
<evidence type="ECO:0000256" key="2">
    <source>
        <dbReference type="ARBA" id="ARBA00022448"/>
    </source>
</evidence>
<comment type="subcellular location">
    <subcellularLocation>
        <location evidence="1">Cell membrane</location>
        <topology evidence="1">Multi-pass membrane protein</topology>
    </subcellularLocation>
</comment>
<feature type="transmembrane region" description="Helical" evidence="7">
    <location>
        <begin position="159"/>
        <end position="181"/>
    </location>
</feature>
<evidence type="ECO:0000256" key="4">
    <source>
        <dbReference type="ARBA" id="ARBA00022692"/>
    </source>
</evidence>
<feature type="transmembrane region" description="Helical" evidence="7">
    <location>
        <begin position="193"/>
        <end position="213"/>
    </location>
</feature>
<feature type="transmembrane region" description="Helical" evidence="7">
    <location>
        <begin position="218"/>
        <end position="236"/>
    </location>
</feature>
<keyword evidence="2" id="KW-0813">Transport</keyword>
<evidence type="ECO:0000313" key="10">
    <source>
        <dbReference type="Proteomes" id="UP000033682"/>
    </source>
</evidence>
<evidence type="ECO:0000256" key="7">
    <source>
        <dbReference type="SAM" id="Phobius"/>
    </source>
</evidence>
<proteinExistence type="predicted"/>
<comment type="caution">
    <text evidence="9">The sequence shown here is derived from an EMBL/GenBank/DDBJ whole genome shotgun (WGS) entry which is preliminary data.</text>
</comment>
<dbReference type="PANTHER" id="PTHR43302">
    <property type="entry name" value="TRANSPORTER ARSB-RELATED"/>
    <property type="match status" value="1"/>
</dbReference>
<dbReference type="Pfam" id="PF03600">
    <property type="entry name" value="CitMHS"/>
    <property type="match status" value="1"/>
</dbReference>
<dbReference type="GO" id="GO:0055085">
    <property type="term" value="P:transmembrane transport"/>
    <property type="evidence" value="ECO:0007669"/>
    <property type="project" value="InterPro"/>
</dbReference>
<feature type="transmembrane region" description="Helical" evidence="7">
    <location>
        <begin position="40"/>
        <end position="61"/>
    </location>
</feature>
<dbReference type="PATRIC" id="fig|303541.3.peg.1550"/>
<evidence type="ECO:0000256" key="1">
    <source>
        <dbReference type="ARBA" id="ARBA00004651"/>
    </source>
</evidence>
<protein>
    <submittedName>
        <fullName evidence="9">Di-and tricarboxylate transporter</fullName>
    </submittedName>
</protein>
<dbReference type="AlphaFoldDB" id="A0A0F4LP47"/>
<feature type="domain" description="Citrate transporter-like" evidence="8">
    <location>
        <begin position="17"/>
        <end position="299"/>
    </location>
</feature>
<feature type="transmembrane region" description="Helical" evidence="7">
    <location>
        <begin position="306"/>
        <end position="329"/>
    </location>
</feature>